<proteinExistence type="predicted"/>
<name>A0ABP8VW37_9ACTN</name>
<evidence type="ECO:0008006" key="3">
    <source>
        <dbReference type="Google" id="ProtNLM"/>
    </source>
</evidence>
<dbReference type="SUPFAM" id="SSF52540">
    <property type="entry name" value="P-loop containing nucleoside triphosphate hydrolases"/>
    <property type="match status" value="1"/>
</dbReference>
<organism evidence="1 2">
    <name type="scientific">Nocardioides nanhaiensis</name>
    <dbReference type="NCBI Taxonomy" id="1476871"/>
    <lineage>
        <taxon>Bacteria</taxon>
        <taxon>Bacillati</taxon>
        <taxon>Actinomycetota</taxon>
        <taxon>Actinomycetes</taxon>
        <taxon>Propionibacteriales</taxon>
        <taxon>Nocardioidaceae</taxon>
        <taxon>Nocardioides</taxon>
    </lineage>
</organism>
<reference evidence="2" key="1">
    <citation type="journal article" date="2019" name="Int. J. Syst. Evol. Microbiol.">
        <title>The Global Catalogue of Microorganisms (GCM) 10K type strain sequencing project: providing services to taxonomists for standard genome sequencing and annotation.</title>
        <authorList>
            <consortium name="The Broad Institute Genomics Platform"/>
            <consortium name="The Broad Institute Genome Sequencing Center for Infectious Disease"/>
            <person name="Wu L."/>
            <person name="Ma J."/>
        </authorList>
    </citation>
    <scope>NUCLEOTIDE SEQUENCE [LARGE SCALE GENOMIC DNA]</scope>
    <source>
        <strain evidence="2">JCM 18127</strain>
    </source>
</reference>
<protein>
    <recommendedName>
        <fullName evidence="3">Sulfotransferase</fullName>
    </recommendedName>
</protein>
<dbReference type="Proteomes" id="UP001500621">
    <property type="component" value="Unassembled WGS sequence"/>
</dbReference>
<gene>
    <name evidence="1" type="ORF">GCM10023226_08200</name>
</gene>
<evidence type="ECO:0000313" key="2">
    <source>
        <dbReference type="Proteomes" id="UP001500621"/>
    </source>
</evidence>
<keyword evidence="2" id="KW-1185">Reference proteome</keyword>
<sequence>MCPVTDPTPLFLVGVGRSGTTALAELFAEHERVVMGMERFKYLWGAARLDELTREKLQPAAFFDFDDGLTNVRPDVHQRWHDYYAKQHDRFENAAYVGDKMTLARFDRLWEAMPDARFVCIVRSPVEVARSWDVRAGRTDDPNWPAHLDRRRGIEAWNTGNLKIRRAARQHPELVTVVEYADLFGDPTGRAVRAVMERLGLEVTPAVEAAFAEAHETYTGKVRTQHGEVPREVRRFVRQHVTPDLWRHLRKLAV</sequence>
<dbReference type="InterPro" id="IPR027417">
    <property type="entry name" value="P-loop_NTPase"/>
</dbReference>
<dbReference type="Gene3D" id="3.40.50.300">
    <property type="entry name" value="P-loop containing nucleotide triphosphate hydrolases"/>
    <property type="match status" value="1"/>
</dbReference>
<accession>A0ABP8VW37</accession>
<comment type="caution">
    <text evidence="1">The sequence shown here is derived from an EMBL/GenBank/DDBJ whole genome shotgun (WGS) entry which is preliminary data.</text>
</comment>
<dbReference type="EMBL" id="BAABIM010000001">
    <property type="protein sequence ID" value="GAA4673536.1"/>
    <property type="molecule type" value="Genomic_DNA"/>
</dbReference>
<evidence type="ECO:0000313" key="1">
    <source>
        <dbReference type="EMBL" id="GAA4673536.1"/>
    </source>
</evidence>
<dbReference type="Pfam" id="PF13469">
    <property type="entry name" value="Sulfotransfer_3"/>
    <property type="match status" value="1"/>
</dbReference>